<dbReference type="PROSITE" id="PS00122">
    <property type="entry name" value="CARBOXYLESTERASE_B_1"/>
    <property type="match status" value="1"/>
</dbReference>
<dbReference type="InterPro" id="IPR029058">
    <property type="entry name" value="AB_hydrolase_fold"/>
</dbReference>
<reference evidence="5 6" key="1">
    <citation type="submission" date="2018-09" db="EMBL/GenBank/DDBJ databases">
        <title>Genome Sequence of Paenibacillus lautus Strain E7593-69, Azo Dye-Degrading Bacteria, Isolated from Commercial Tattoo Inks.</title>
        <authorList>
            <person name="Nho S.W."/>
            <person name="Kim S.-J."/>
            <person name="Kweon O."/>
            <person name="Cerniglia C.E."/>
        </authorList>
    </citation>
    <scope>NUCLEOTIDE SEQUENCE [LARGE SCALE GENOMIC DNA]</scope>
    <source>
        <strain evidence="5 6">E7593-69</strain>
    </source>
</reference>
<evidence type="ECO:0000313" key="5">
    <source>
        <dbReference type="EMBL" id="AYB46519.1"/>
    </source>
</evidence>
<evidence type="ECO:0000313" key="6">
    <source>
        <dbReference type="Proteomes" id="UP000266552"/>
    </source>
</evidence>
<dbReference type="AlphaFoldDB" id="A0A385TRU7"/>
<evidence type="ECO:0000256" key="3">
    <source>
        <dbReference type="RuleBase" id="RU361235"/>
    </source>
</evidence>
<evidence type="ECO:0000256" key="2">
    <source>
        <dbReference type="ARBA" id="ARBA00022801"/>
    </source>
</evidence>
<keyword evidence="2 3" id="KW-0378">Hydrolase</keyword>
<dbReference type="KEGG" id="plw:D5F53_25855"/>
<evidence type="ECO:0000259" key="4">
    <source>
        <dbReference type="Pfam" id="PF00135"/>
    </source>
</evidence>
<dbReference type="InterPro" id="IPR019826">
    <property type="entry name" value="Carboxylesterase_B_AS"/>
</dbReference>
<protein>
    <recommendedName>
        <fullName evidence="3">Carboxylic ester hydrolase</fullName>
        <ecNumber evidence="3">3.1.1.-</ecNumber>
    </recommendedName>
</protein>
<feature type="domain" description="Carboxylesterase type B" evidence="4">
    <location>
        <begin position="2"/>
        <end position="463"/>
    </location>
</feature>
<dbReference type="Gene3D" id="3.40.50.1820">
    <property type="entry name" value="alpha/beta hydrolase"/>
    <property type="match status" value="1"/>
</dbReference>
<dbReference type="Proteomes" id="UP000266552">
    <property type="component" value="Chromosome"/>
</dbReference>
<comment type="similarity">
    <text evidence="1 3">Belongs to the type-B carboxylesterase/lipase family.</text>
</comment>
<dbReference type="PANTHER" id="PTHR11559">
    <property type="entry name" value="CARBOXYLESTERASE"/>
    <property type="match status" value="1"/>
</dbReference>
<accession>A0A385TRU7</accession>
<dbReference type="Pfam" id="PF00135">
    <property type="entry name" value="COesterase"/>
    <property type="match status" value="1"/>
</dbReference>
<dbReference type="GO" id="GO:0016787">
    <property type="term" value="F:hydrolase activity"/>
    <property type="evidence" value="ECO:0007669"/>
    <property type="project" value="UniProtKB-KW"/>
</dbReference>
<dbReference type="SUPFAM" id="SSF53474">
    <property type="entry name" value="alpha/beta-Hydrolases"/>
    <property type="match status" value="1"/>
</dbReference>
<name>A0A385TRU7_PAELA</name>
<dbReference type="EMBL" id="CP032412">
    <property type="protein sequence ID" value="AYB46519.1"/>
    <property type="molecule type" value="Genomic_DNA"/>
</dbReference>
<organism evidence="5 6">
    <name type="scientific">Paenibacillus lautus</name>
    <name type="common">Bacillus lautus</name>
    <dbReference type="NCBI Taxonomy" id="1401"/>
    <lineage>
        <taxon>Bacteria</taxon>
        <taxon>Bacillati</taxon>
        <taxon>Bacillota</taxon>
        <taxon>Bacilli</taxon>
        <taxon>Bacillales</taxon>
        <taxon>Paenibacillaceae</taxon>
        <taxon>Paenibacillus</taxon>
    </lineage>
</organism>
<sequence>MIVQTLSGTVEGDDLNGVYVYRGIPYAAPPVGNRRFKPPASPLAWTGVRPCKQFGSIAPQQHQPNGNVPGLAQSEDCLNLNVWTTGVSEKLKPVMVYIHGGGFVSGNGAECDGFRYAAEYGIVYVSINYRLGALGFLYLGDLLGNGYETSGNHGMLDIAAALRWVRLNIAAFGGDPSRVTVIGNSAGAKCTATLYVMEAAQGLFHRAIAQSGATQSIRDGQTANVTTLRLLEELGLPQAQAFQLLELPAERIIEAQSAIGSDTSRSLHMFGPVADGHVIPLDPLASLAGNAGLPPLLIGTNEDEAAIFIHNDPALQSPAFGTLERLFGENAAVVWNAYACYEQSMASGEAWNKALTEHLYTIGAMQFAEAVASSGTPVWMYRLQGGGSLGAIHGYEGSLISAAFNRNVMSAEGPSHEDPYSVAAESYALARAMREAWVAFVHSGDPNIRALPAWPVYGSGHATMVLDQNCCVREDLPIPAGIGVPHQVWRMA</sequence>
<keyword evidence="6" id="KW-1185">Reference proteome</keyword>
<dbReference type="EC" id="3.1.1.-" evidence="3"/>
<dbReference type="InterPro" id="IPR050309">
    <property type="entry name" value="Type-B_Carboxylest/Lipase"/>
</dbReference>
<gene>
    <name evidence="5" type="ORF">D5F53_25855</name>
</gene>
<evidence type="ECO:0000256" key="1">
    <source>
        <dbReference type="ARBA" id="ARBA00005964"/>
    </source>
</evidence>
<proteinExistence type="inferred from homology"/>
<dbReference type="InterPro" id="IPR002018">
    <property type="entry name" value="CarbesteraseB"/>
</dbReference>